<gene>
    <name evidence="1" type="ORF">HYPSUDRAFT_784063</name>
</gene>
<sequence length="162" mass="18729">MNILVERRYVYSAAHFRRESRPLLHNKDASCMDSSPFLSYEHDDASQPYFVGIPLFVSMRSVCAAHVAFCVCSWSTAIDLHLYPLSCDRRGAFRRLPHCFIVSIVQRLFCFFSWRLYRRGRTAVRAASACINTFASTWLPSRPPLFLTLRLQLSRRIKCAVS</sequence>
<name>A0A0D2L220_HYPSF</name>
<accession>A0A0D2L220</accession>
<evidence type="ECO:0000313" key="2">
    <source>
        <dbReference type="Proteomes" id="UP000054270"/>
    </source>
</evidence>
<reference evidence="2" key="1">
    <citation type="submission" date="2014-04" db="EMBL/GenBank/DDBJ databases">
        <title>Evolutionary Origins and Diversification of the Mycorrhizal Mutualists.</title>
        <authorList>
            <consortium name="DOE Joint Genome Institute"/>
            <consortium name="Mycorrhizal Genomics Consortium"/>
            <person name="Kohler A."/>
            <person name="Kuo A."/>
            <person name="Nagy L.G."/>
            <person name="Floudas D."/>
            <person name="Copeland A."/>
            <person name="Barry K.W."/>
            <person name="Cichocki N."/>
            <person name="Veneault-Fourrey C."/>
            <person name="LaButti K."/>
            <person name="Lindquist E.A."/>
            <person name="Lipzen A."/>
            <person name="Lundell T."/>
            <person name="Morin E."/>
            <person name="Murat C."/>
            <person name="Riley R."/>
            <person name="Ohm R."/>
            <person name="Sun H."/>
            <person name="Tunlid A."/>
            <person name="Henrissat B."/>
            <person name="Grigoriev I.V."/>
            <person name="Hibbett D.S."/>
            <person name="Martin F."/>
        </authorList>
    </citation>
    <scope>NUCLEOTIDE SEQUENCE [LARGE SCALE GENOMIC DNA]</scope>
    <source>
        <strain evidence="2">FD-334 SS-4</strain>
    </source>
</reference>
<dbReference type="Proteomes" id="UP000054270">
    <property type="component" value="Unassembled WGS sequence"/>
</dbReference>
<dbReference type="AlphaFoldDB" id="A0A0D2L220"/>
<protein>
    <submittedName>
        <fullName evidence="1">Uncharacterized protein</fullName>
    </submittedName>
</protein>
<organism evidence="1 2">
    <name type="scientific">Hypholoma sublateritium (strain FD-334 SS-4)</name>
    <dbReference type="NCBI Taxonomy" id="945553"/>
    <lineage>
        <taxon>Eukaryota</taxon>
        <taxon>Fungi</taxon>
        <taxon>Dikarya</taxon>
        <taxon>Basidiomycota</taxon>
        <taxon>Agaricomycotina</taxon>
        <taxon>Agaricomycetes</taxon>
        <taxon>Agaricomycetidae</taxon>
        <taxon>Agaricales</taxon>
        <taxon>Agaricineae</taxon>
        <taxon>Strophariaceae</taxon>
        <taxon>Hypholoma</taxon>
    </lineage>
</organism>
<evidence type="ECO:0000313" key="1">
    <source>
        <dbReference type="EMBL" id="KJA20677.1"/>
    </source>
</evidence>
<dbReference type="EMBL" id="KN817565">
    <property type="protein sequence ID" value="KJA20677.1"/>
    <property type="molecule type" value="Genomic_DNA"/>
</dbReference>
<keyword evidence="2" id="KW-1185">Reference proteome</keyword>
<proteinExistence type="predicted"/>